<reference evidence="1" key="1">
    <citation type="journal article" date="2020" name="Stud. Mycol.">
        <title>101 Dothideomycetes genomes: a test case for predicting lifestyles and emergence of pathogens.</title>
        <authorList>
            <person name="Haridas S."/>
            <person name="Albert R."/>
            <person name="Binder M."/>
            <person name="Bloem J."/>
            <person name="Labutti K."/>
            <person name="Salamov A."/>
            <person name="Andreopoulos B."/>
            <person name="Baker S."/>
            <person name="Barry K."/>
            <person name="Bills G."/>
            <person name="Bluhm B."/>
            <person name="Cannon C."/>
            <person name="Castanera R."/>
            <person name="Culley D."/>
            <person name="Daum C."/>
            <person name="Ezra D."/>
            <person name="Gonzalez J."/>
            <person name="Henrissat B."/>
            <person name="Kuo A."/>
            <person name="Liang C."/>
            <person name="Lipzen A."/>
            <person name="Lutzoni F."/>
            <person name="Magnuson J."/>
            <person name="Mondo S."/>
            <person name="Nolan M."/>
            <person name="Ohm R."/>
            <person name="Pangilinan J."/>
            <person name="Park H.-J."/>
            <person name="Ramirez L."/>
            <person name="Alfaro M."/>
            <person name="Sun H."/>
            <person name="Tritt A."/>
            <person name="Yoshinaga Y."/>
            <person name="Zwiers L.-H."/>
            <person name="Turgeon B."/>
            <person name="Goodwin S."/>
            <person name="Spatafora J."/>
            <person name="Crous P."/>
            <person name="Grigoriev I."/>
        </authorList>
    </citation>
    <scope>NUCLEOTIDE SEQUENCE</scope>
    <source>
        <strain evidence="1">CBS 123094</strain>
    </source>
</reference>
<evidence type="ECO:0000313" key="2">
    <source>
        <dbReference type="Proteomes" id="UP000799779"/>
    </source>
</evidence>
<evidence type="ECO:0000313" key="1">
    <source>
        <dbReference type="EMBL" id="KAF2007479.1"/>
    </source>
</evidence>
<organism evidence="1 2">
    <name type="scientific">Amniculicola lignicola CBS 123094</name>
    <dbReference type="NCBI Taxonomy" id="1392246"/>
    <lineage>
        <taxon>Eukaryota</taxon>
        <taxon>Fungi</taxon>
        <taxon>Dikarya</taxon>
        <taxon>Ascomycota</taxon>
        <taxon>Pezizomycotina</taxon>
        <taxon>Dothideomycetes</taxon>
        <taxon>Pleosporomycetidae</taxon>
        <taxon>Pleosporales</taxon>
        <taxon>Amniculicolaceae</taxon>
        <taxon>Amniculicola</taxon>
    </lineage>
</organism>
<keyword evidence="2" id="KW-1185">Reference proteome</keyword>
<proteinExistence type="predicted"/>
<sequence>MGEIAKEMFLHLCREGFRMGGEHLLKEWQKSAADAEARETQFFNALGSADDISLDFSDWSVADLNPNTTSYFFGLPAGQIIFRSGIHSQKFSSSTSSGDGKFVVKLYRWCRSNAPSSVDDSQRSFRFKKGRYAGTAEWSVRKTVGVSMVVGALGGLLLGILDS</sequence>
<dbReference type="OrthoDB" id="4642917at2759"/>
<dbReference type="EMBL" id="ML977557">
    <property type="protein sequence ID" value="KAF2007479.1"/>
    <property type="molecule type" value="Genomic_DNA"/>
</dbReference>
<protein>
    <submittedName>
        <fullName evidence="1">Uncharacterized protein</fullName>
    </submittedName>
</protein>
<gene>
    <name evidence="1" type="ORF">P154DRAFT_558697</name>
</gene>
<dbReference type="AlphaFoldDB" id="A0A6A5X3I3"/>
<name>A0A6A5X3I3_9PLEO</name>
<dbReference type="Proteomes" id="UP000799779">
    <property type="component" value="Unassembled WGS sequence"/>
</dbReference>
<accession>A0A6A5X3I3</accession>